<dbReference type="InterPro" id="IPR011006">
    <property type="entry name" value="CheY-like_superfamily"/>
</dbReference>
<feature type="domain" description="HTH luxR-type" evidence="5">
    <location>
        <begin position="139"/>
        <end position="204"/>
    </location>
</feature>
<evidence type="ECO:0000256" key="1">
    <source>
        <dbReference type="ARBA" id="ARBA00023015"/>
    </source>
</evidence>
<dbReference type="InterPro" id="IPR016032">
    <property type="entry name" value="Sig_transdc_resp-reg_C-effctor"/>
</dbReference>
<accession>A0ABU8WIC6</accession>
<dbReference type="SMART" id="SM00448">
    <property type="entry name" value="REC"/>
    <property type="match status" value="1"/>
</dbReference>
<dbReference type="PANTHER" id="PTHR44688:SF16">
    <property type="entry name" value="DNA-BINDING TRANSCRIPTIONAL ACTIVATOR DEVR_DOSR"/>
    <property type="match status" value="1"/>
</dbReference>
<dbReference type="RefSeq" id="WP_340342406.1">
    <property type="nucleotide sequence ID" value="NZ_JBBKZT010000004.1"/>
</dbReference>
<keyword evidence="4" id="KW-0597">Phosphoprotein</keyword>
<dbReference type="SUPFAM" id="SSF46894">
    <property type="entry name" value="C-terminal effector domain of the bipartite response regulators"/>
    <property type="match status" value="1"/>
</dbReference>
<dbReference type="InterPro" id="IPR000792">
    <property type="entry name" value="Tscrpt_reg_LuxR_C"/>
</dbReference>
<dbReference type="InterPro" id="IPR036388">
    <property type="entry name" value="WH-like_DNA-bd_sf"/>
</dbReference>
<dbReference type="PRINTS" id="PR00038">
    <property type="entry name" value="HTHLUXR"/>
</dbReference>
<keyword evidence="2" id="KW-0238">DNA-binding</keyword>
<evidence type="ECO:0000256" key="2">
    <source>
        <dbReference type="ARBA" id="ARBA00023125"/>
    </source>
</evidence>
<evidence type="ECO:0000256" key="3">
    <source>
        <dbReference type="ARBA" id="ARBA00023163"/>
    </source>
</evidence>
<dbReference type="CDD" id="cd17537">
    <property type="entry name" value="REC_FixJ"/>
    <property type="match status" value="1"/>
</dbReference>
<reference evidence="7 8" key="1">
    <citation type="submission" date="2024-03" db="EMBL/GenBank/DDBJ databases">
        <title>Novel species of the genus Variovorax.</title>
        <authorList>
            <person name="Liu Q."/>
            <person name="Xin Y.-H."/>
        </authorList>
    </citation>
    <scope>NUCLEOTIDE SEQUENCE [LARGE SCALE GENOMIC DNA]</scope>
    <source>
        <strain evidence="7 8">KACC 18900</strain>
    </source>
</reference>
<evidence type="ECO:0000259" key="6">
    <source>
        <dbReference type="PROSITE" id="PS50110"/>
    </source>
</evidence>
<comment type="caution">
    <text evidence="7">The sequence shown here is derived from an EMBL/GenBank/DDBJ whole genome shotgun (WGS) entry which is preliminary data.</text>
</comment>
<keyword evidence="1" id="KW-0805">Transcription regulation</keyword>
<sequence length="205" mass="22380">METMPELDTVFLVDDDPSVCKSLTRVLRGEGWRVHSFTSAEAFLTRPDPRTRGCLVLDVTMPGLDGLELQHRLMQTGHPLPIVFLSGHGDIPMTVQAIKAGAADFLTKPVSAATLVEAVRRAVAQDASTCQANAEAAACEARLATLTAREREVLAAVVKGRLNKQIANDLGIVEQTVKFHRARIMERMQTRTVAELMHVAAKLGW</sequence>
<gene>
    <name evidence="7" type="ORF">WKW82_11430</name>
</gene>
<dbReference type="EMBL" id="JBBKZT010000004">
    <property type="protein sequence ID" value="MEJ8847266.1"/>
    <property type="molecule type" value="Genomic_DNA"/>
</dbReference>
<evidence type="ECO:0000256" key="4">
    <source>
        <dbReference type="PROSITE-ProRule" id="PRU00169"/>
    </source>
</evidence>
<dbReference type="SMART" id="SM00421">
    <property type="entry name" value="HTH_LUXR"/>
    <property type="match status" value="1"/>
</dbReference>
<evidence type="ECO:0000313" key="7">
    <source>
        <dbReference type="EMBL" id="MEJ8847266.1"/>
    </source>
</evidence>
<dbReference type="PROSITE" id="PS00622">
    <property type="entry name" value="HTH_LUXR_1"/>
    <property type="match status" value="1"/>
</dbReference>
<dbReference type="Gene3D" id="1.10.10.10">
    <property type="entry name" value="Winged helix-like DNA-binding domain superfamily/Winged helix DNA-binding domain"/>
    <property type="match status" value="1"/>
</dbReference>
<feature type="domain" description="Response regulatory" evidence="6">
    <location>
        <begin position="9"/>
        <end position="123"/>
    </location>
</feature>
<evidence type="ECO:0000259" key="5">
    <source>
        <dbReference type="PROSITE" id="PS50043"/>
    </source>
</evidence>
<keyword evidence="3" id="KW-0804">Transcription</keyword>
<dbReference type="Pfam" id="PF00196">
    <property type="entry name" value="GerE"/>
    <property type="match status" value="1"/>
</dbReference>
<dbReference type="Pfam" id="PF00072">
    <property type="entry name" value="Response_reg"/>
    <property type="match status" value="1"/>
</dbReference>
<proteinExistence type="predicted"/>
<dbReference type="PROSITE" id="PS50043">
    <property type="entry name" value="HTH_LUXR_2"/>
    <property type="match status" value="1"/>
</dbReference>
<dbReference type="PROSITE" id="PS50110">
    <property type="entry name" value="RESPONSE_REGULATORY"/>
    <property type="match status" value="1"/>
</dbReference>
<dbReference type="Proteomes" id="UP001385892">
    <property type="component" value="Unassembled WGS sequence"/>
</dbReference>
<keyword evidence="8" id="KW-1185">Reference proteome</keyword>
<dbReference type="Gene3D" id="3.40.50.2300">
    <property type="match status" value="1"/>
</dbReference>
<dbReference type="SUPFAM" id="SSF52172">
    <property type="entry name" value="CheY-like"/>
    <property type="match status" value="1"/>
</dbReference>
<dbReference type="InterPro" id="IPR001789">
    <property type="entry name" value="Sig_transdc_resp-reg_receiver"/>
</dbReference>
<feature type="modified residue" description="4-aspartylphosphate" evidence="4">
    <location>
        <position position="58"/>
    </location>
</feature>
<name>A0ABU8WIC6_9BURK</name>
<protein>
    <submittedName>
        <fullName evidence="7">Response regulator</fullName>
    </submittedName>
</protein>
<evidence type="ECO:0000313" key="8">
    <source>
        <dbReference type="Proteomes" id="UP001385892"/>
    </source>
</evidence>
<organism evidence="7 8">
    <name type="scientific">Variovorax rhizosphaerae</name>
    <dbReference type="NCBI Taxonomy" id="1836200"/>
    <lineage>
        <taxon>Bacteria</taxon>
        <taxon>Pseudomonadati</taxon>
        <taxon>Pseudomonadota</taxon>
        <taxon>Betaproteobacteria</taxon>
        <taxon>Burkholderiales</taxon>
        <taxon>Comamonadaceae</taxon>
        <taxon>Variovorax</taxon>
    </lineage>
</organism>
<dbReference type="CDD" id="cd06170">
    <property type="entry name" value="LuxR_C_like"/>
    <property type="match status" value="1"/>
</dbReference>
<dbReference type="PANTHER" id="PTHR44688">
    <property type="entry name" value="DNA-BINDING TRANSCRIPTIONAL ACTIVATOR DEVR_DOSR"/>
    <property type="match status" value="1"/>
</dbReference>